<dbReference type="EC" id="2.1.1.33" evidence="7"/>
<comment type="function">
    <text evidence="2 7">Catalyzes the formation of N(7)-methylguanine at position 46 (m7G46) in tRNA.</text>
</comment>
<dbReference type="PROSITE" id="PS51625">
    <property type="entry name" value="SAM_MT_TRMB"/>
    <property type="match status" value="1"/>
</dbReference>
<evidence type="ECO:0000313" key="9">
    <source>
        <dbReference type="Proteomes" id="UP000256424"/>
    </source>
</evidence>
<evidence type="ECO:0000256" key="2">
    <source>
        <dbReference type="ARBA" id="ARBA00003015"/>
    </source>
</evidence>
<evidence type="ECO:0000256" key="1">
    <source>
        <dbReference type="ARBA" id="ARBA00000142"/>
    </source>
</evidence>
<dbReference type="InterPro" id="IPR029063">
    <property type="entry name" value="SAM-dependent_MTases_sf"/>
</dbReference>
<dbReference type="OrthoDB" id="9802090at2"/>
<dbReference type="InterPro" id="IPR003358">
    <property type="entry name" value="tRNA_(Gua-N-7)_MeTrfase_Trmb"/>
</dbReference>
<dbReference type="EMBL" id="NXLW01000002">
    <property type="protein sequence ID" value="RDU73357.1"/>
    <property type="molecule type" value="Genomic_DNA"/>
</dbReference>
<evidence type="ECO:0000256" key="3">
    <source>
        <dbReference type="ARBA" id="ARBA00022603"/>
    </source>
</evidence>
<dbReference type="CDD" id="cd02440">
    <property type="entry name" value="AdoMet_MTases"/>
    <property type="match status" value="1"/>
</dbReference>
<dbReference type="Proteomes" id="UP000256424">
    <property type="component" value="Unassembled WGS sequence"/>
</dbReference>
<dbReference type="UniPathway" id="UPA00989"/>
<dbReference type="Pfam" id="PF02390">
    <property type="entry name" value="Methyltransf_4"/>
    <property type="match status" value="1"/>
</dbReference>
<evidence type="ECO:0000313" key="8">
    <source>
        <dbReference type="EMBL" id="RDU73357.1"/>
    </source>
</evidence>
<keyword evidence="5 7" id="KW-0949">S-adenosyl-L-methionine</keyword>
<feature type="binding site" evidence="7">
    <location>
        <position position="230"/>
    </location>
    <ligand>
        <name>substrate</name>
    </ligand>
</feature>
<dbReference type="PANTHER" id="PTHR23417">
    <property type="entry name" value="3-DEOXY-D-MANNO-OCTULOSONIC-ACID TRANSFERASE/TRNA GUANINE-N 7 - -METHYLTRANSFERASE"/>
    <property type="match status" value="1"/>
</dbReference>
<organism evidence="8 9">
    <name type="scientific">Helicobacter aurati</name>
    <dbReference type="NCBI Taxonomy" id="137778"/>
    <lineage>
        <taxon>Bacteria</taxon>
        <taxon>Pseudomonadati</taxon>
        <taxon>Campylobacterota</taxon>
        <taxon>Epsilonproteobacteria</taxon>
        <taxon>Campylobacterales</taxon>
        <taxon>Helicobacteraceae</taxon>
        <taxon>Helicobacter</taxon>
    </lineage>
</organism>
<evidence type="ECO:0000256" key="7">
    <source>
        <dbReference type="HAMAP-Rule" id="MF_01057"/>
    </source>
</evidence>
<dbReference type="GO" id="GO:0008176">
    <property type="term" value="F:tRNA (guanine(46)-N7)-methyltransferase activity"/>
    <property type="evidence" value="ECO:0007669"/>
    <property type="project" value="UniProtKB-UniRule"/>
</dbReference>
<dbReference type="HAMAP" id="MF_01057">
    <property type="entry name" value="tRNA_methyltr_TrmB"/>
    <property type="match status" value="1"/>
</dbReference>
<comment type="catalytic activity">
    <reaction evidence="1 7">
        <text>guanosine(46) in tRNA + S-adenosyl-L-methionine = N(7)-methylguanosine(46) in tRNA + S-adenosyl-L-homocysteine</text>
        <dbReference type="Rhea" id="RHEA:42708"/>
        <dbReference type="Rhea" id="RHEA-COMP:10188"/>
        <dbReference type="Rhea" id="RHEA-COMP:10189"/>
        <dbReference type="ChEBI" id="CHEBI:57856"/>
        <dbReference type="ChEBI" id="CHEBI:59789"/>
        <dbReference type="ChEBI" id="CHEBI:74269"/>
        <dbReference type="ChEBI" id="CHEBI:74480"/>
        <dbReference type="EC" id="2.1.1.33"/>
    </reaction>
</comment>
<gene>
    <name evidence="7 8" type="primary">trmB</name>
    <name evidence="8" type="ORF">CQA66_01435</name>
</gene>
<evidence type="ECO:0000256" key="5">
    <source>
        <dbReference type="ARBA" id="ARBA00022691"/>
    </source>
</evidence>
<proteinExistence type="inferred from homology"/>
<keyword evidence="9" id="KW-1185">Reference proteome</keyword>
<comment type="caution">
    <text evidence="8">The sequence shown here is derived from an EMBL/GenBank/DDBJ whole genome shotgun (WGS) entry which is preliminary data.</text>
</comment>
<dbReference type="PANTHER" id="PTHR23417:SF14">
    <property type="entry name" value="PENTACOTRIPEPTIDE-REPEAT REGION OF PRORP DOMAIN-CONTAINING PROTEIN"/>
    <property type="match status" value="1"/>
</dbReference>
<dbReference type="Gene3D" id="3.40.50.150">
    <property type="entry name" value="Vaccinia Virus protein VP39"/>
    <property type="match status" value="1"/>
</dbReference>
<name>A0A3D8J779_9HELI</name>
<reference evidence="8 9" key="1">
    <citation type="submission" date="2018-04" db="EMBL/GenBank/DDBJ databases">
        <title>Novel Campyloabacter and Helicobacter Species and Strains.</title>
        <authorList>
            <person name="Mannion A.J."/>
            <person name="Shen Z."/>
            <person name="Fox J.G."/>
        </authorList>
    </citation>
    <scope>NUCLEOTIDE SEQUENCE [LARGE SCALE GENOMIC DNA]</scope>
    <source>
        <strain evidence="8 9">MIT 97-5075</strain>
    </source>
</reference>
<keyword evidence="4 7" id="KW-0808">Transferase</keyword>
<keyword evidence="6 7" id="KW-0819">tRNA processing</keyword>
<dbReference type="RefSeq" id="WP_104762971.1">
    <property type="nucleotide sequence ID" value="NZ_FZPM01000012.1"/>
</dbReference>
<keyword evidence="3 7" id="KW-0489">Methyltransferase</keyword>
<dbReference type="NCBIfam" id="TIGR00091">
    <property type="entry name" value="tRNA (guanosine(46)-N7)-methyltransferase TrmB"/>
    <property type="match status" value="1"/>
</dbReference>
<accession>A0A3D8J779</accession>
<feature type="binding site" evidence="7">
    <location>
        <position position="174"/>
    </location>
    <ligand>
        <name>S-adenosyl-L-methionine</name>
        <dbReference type="ChEBI" id="CHEBI:59789"/>
    </ligand>
</feature>
<dbReference type="GO" id="GO:0043527">
    <property type="term" value="C:tRNA methyltransferase complex"/>
    <property type="evidence" value="ECO:0007669"/>
    <property type="project" value="TreeGrafter"/>
</dbReference>
<sequence length="394" mass="46479">MPHFVSSKKFMQTNVVYQDFQIADYLYNESFPNLSILPVIYQDEMIFIRCIQRQKDYLYKVDKLARIADIVKIKELLCFLSKDLGIITHNLNHTKKKHTRGFQTGFLIELANIRELQVDFIEIGFGSGRHILELAKNNPDKTILGFEIHLPSIRQVMNAIEIYNLNNLYICNVDARLGIQIIPTDTTQRIFLHFPVPWNKAKHRRVFNRDFLEHSFRILKSNGSINVRTDDLEYFQDCIHECLSANHTYIEIHKNNATEVISKYEQRWNAKQKDIYELNIFKQSLQFDRQDEIQNFHFPDAVEDFALFCNKKWIEKSFFVSIGDLYQSQSGHKISLAQLTFGSFYVPFNTYLIAEQQMLSYLKCPLNIRSHRLAHQFLCKILSQKIYAQRDVKG</sequence>
<dbReference type="SUPFAM" id="SSF53335">
    <property type="entry name" value="S-adenosyl-L-methionine-dependent methyltransferases"/>
    <property type="match status" value="1"/>
</dbReference>
<evidence type="ECO:0000256" key="4">
    <source>
        <dbReference type="ARBA" id="ARBA00022679"/>
    </source>
</evidence>
<comment type="similarity">
    <text evidence="7">Belongs to the class I-like SAM-binding methyltransferase superfamily. TrmB family.</text>
</comment>
<comment type="pathway">
    <text evidence="7">tRNA modification; N(7)-methylguanine-tRNA biosynthesis.</text>
</comment>
<feature type="binding site" evidence="7">
    <location>
        <position position="122"/>
    </location>
    <ligand>
        <name>S-adenosyl-L-methionine</name>
        <dbReference type="ChEBI" id="CHEBI:59789"/>
    </ligand>
</feature>
<evidence type="ECO:0000256" key="6">
    <source>
        <dbReference type="ARBA" id="ARBA00022694"/>
    </source>
</evidence>
<feature type="binding site" evidence="7">
    <location>
        <position position="200"/>
    </location>
    <ligand>
        <name>substrate</name>
    </ligand>
</feature>
<dbReference type="InterPro" id="IPR055361">
    <property type="entry name" value="tRNA_methyltr_TrmB_bact"/>
</dbReference>
<comment type="caution">
    <text evidence="7">Lacks conserved residue(s) required for the propagation of feature annotation.</text>
</comment>
<protein>
    <recommendedName>
        <fullName evidence="7">tRNA (guanine-N(7)-)-methyltransferase</fullName>
        <ecNumber evidence="7">2.1.1.33</ecNumber>
    </recommendedName>
    <alternativeName>
        <fullName evidence="7">tRNA (guanine(46)-N(7))-methyltransferase</fullName>
    </alternativeName>
    <alternativeName>
        <fullName evidence="7">tRNA(m7G46)-methyltransferase</fullName>
    </alternativeName>
</protein>
<dbReference type="AlphaFoldDB" id="A0A3D8J779"/>
<feature type="binding site" evidence="7">
    <location>
        <position position="147"/>
    </location>
    <ligand>
        <name>S-adenosyl-L-methionine</name>
        <dbReference type="ChEBI" id="CHEBI:59789"/>
    </ligand>
</feature>